<evidence type="ECO:0000259" key="4">
    <source>
        <dbReference type="PROSITE" id="PS51819"/>
    </source>
</evidence>
<dbReference type="EMBL" id="CXWC01000002">
    <property type="protein sequence ID" value="CTQ66198.1"/>
    <property type="molecule type" value="Genomic_DNA"/>
</dbReference>
<dbReference type="Pfam" id="PF00903">
    <property type="entry name" value="Glyoxalase"/>
    <property type="match status" value="1"/>
</dbReference>
<dbReference type="RefSeq" id="WP_055114776.1">
    <property type="nucleotide sequence ID" value="NZ_CXWA01000002.1"/>
</dbReference>
<dbReference type="SUPFAM" id="SSF54593">
    <property type="entry name" value="Glyoxalase/Bleomycin resistance protein/Dihydroxybiphenyl dioxygenase"/>
    <property type="match status" value="1"/>
</dbReference>
<dbReference type="GO" id="GO:0046677">
    <property type="term" value="P:response to antibiotic"/>
    <property type="evidence" value="ECO:0007669"/>
    <property type="project" value="UniProtKB-KW"/>
</dbReference>
<comment type="similarity">
    <text evidence="1">Belongs to the bleomycin resistance protein family.</text>
</comment>
<dbReference type="InterPro" id="IPR004360">
    <property type="entry name" value="Glyas_Fos-R_dOase_dom"/>
</dbReference>
<dbReference type="InterPro" id="IPR037523">
    <property type="entry name" value="VOC_core"/>
</dbReference>
<dbReference type="GeneID" id="97668436"/>
<evidence type="ECO:0000313" key="6">
    <source>
        <dbReference type="Proteomes" id="UP000049983"/>
    </source>
</evidence>
<dbReference type="Gene3D" id="3.10.180.10">
    <property type="entry name" value="2,3-Dihydroxybiphenyl 1,2-Dioxygenase, domain 1"/>
    <property type="match status" value="1"/>
</dbReference>
<organism evidence="5 6">
    <name type="scientific">Roseibium album</name>
    <dbReference type="NCBI Taxonomy" id="311410"/>
    <lineage>
        <taxon>Bacteria</taxon>
        <taxon>Pseudomonadati</taxon>
        <taxon>Pseudomonadota</taxon>
        <taxon>Alphaproteobacteria</taxon>
        <taxon>Hyphomicrobiales</taxon>
        <taxon>Stappiaceae</taxon>
        <taxon>Roseibium</taxon>
    </lineage>
</organism>
<keyword evidence="3" id="KW-0046">Antibiotic resistance</keyword>
<accession>A0A0M6ZTY1</accession>
<dbReference type="Proteomes" id="UP000049983">
    <property type="component" value="Unassembled WGS sequence"/>
</dbReference>
<dbReference type="OrthoDB" id="9791602at2"/>
<dbReference type="InterPro" id="IPR029068">
    <property type="entry name" value="Glyas_Bleomycin-R_OHBP_Dase"/>
</dbReference>
<dbReference type="AlphaFoldDB" id="A0A0M6ZTY1"/>
<dbReference type="STRING" id="311410.LA5095_02146"/>
<feature type="domain" description="VOC" evidence="4">
    <location>
        <begin position="8"/>
        <end position="123"/>
    </location>
</feature>
<reference evidence="6" key="1">
    <citation type="submission" date="2015-07" db="EMBL/GenBank/DDBJ databases">
        <authorList>
            <person name="Rodrigo-Torres Lidia"/>
            <person name="Arahal R.David."/>
        </authorList>
    </citation>
    <scope>NUCLEOTIDE SEQUENCE [LARGE SCALE GENOMIC DNA]</scope>
    <source>
        <strain evidence="6">CECT 5096</strain>
    </source>
</reference>
<dbReference type="CDD" id="cd08349">
    <property type="entry name" value="BLMA_like"/>
    <property type="match status" value="1"/>
</dbReference>
<dbReference type="InterPro" id="IPR000335">
    <property type="entry name" value="Bleomycin-R"/>
</dbReference>
<evidence type="ECO:0000256" key="1">
    <source>
        <dbReference type="ARBA" id="ARBA00011051"/>
    </source>
</evidence>
<dbReference type="PROSITE" id="PS51819">
    <property type="entry name" value="VOC"/>
    <property type="match status" value="1"/>
</dbReference>
<sequence length="179" mass="19865">MTETGSPEISHIAPVLRVSDLTASLAYYRDNLLFDVVFEWADQEGEPVRYAVLERGKSGVHLTRSDKPGGTTAYCFVDGVDGFYALVKAAGANITEDIANQPWNMREFETVDPDGNVLLFGEHLDRVDAAEADKPDAASGSPAEKEADTSQHRHLWNSFWYHGIFHPHDHTSQDSRESS</sequence>
<evidence type="ECO:0000313" key="5">
    <source>
        <dbReference type="EMBL" id="CTQ66198.1"/>
    </source>
</evidence>
<evidence type="ECO:0000256" key="2">
    <source>
        <dbReference type="ARBA" id="ARBA00021572"/>
    </source>
</evidence>
<protein>
    <recommendedName>
        <fullName evidence="2">Bleomycin resistance protein</fullName>
    </recommendedName>
</protein>
<name>A0A0M6ZTY1_9HYPH</name>
<keyword evidence="6" id="KW-1185">Reference proteome</keyword>
<gene>
    <name evidence="5" type="primary">ble</name>
    <name evidence="5" type="ORF">LA5096_01002</name>
</gene>
<evidence type="ECO:0000256" key="3">
    <source>
        <dbReference type="ARBA" id="ARBA00023251"/>
    </source>
</evidence>
<proteinExistence type="inferred from homology"/>